<dbReference type="EMBL" id="JAIPUX010000415">
    <property type="protein sequence ID" value="KAH0630730.1"/>
    <property type="molecule type" value="Genomic_DNA"/>
</dbReference>
<keyword evidence="5" id="KW-0597">Phosphoprotein</keyword>
<dbReference type="CDD" id="cd21940">
    <property type="entry name" value="ZIP_TSC22D3"/>
    <property type="match status" value="1"/>
</dbReference>
<keyword evidence="4" id="KW-0963">Cytoplasm</keyword>
<reference evidence="11 12" key="1">
    <citation type="journal article" date="2022" name="Gigascience">
        <title>A chromosome-level genome assembly and annotation of the desert horned lizard, Phrynosoma platyrhinos, provides insight into chromosomal rearrangements among reptiles.</title>
        <authorList>
            <person name="Koochekian N."/>
            <person name="Ascanio A."/>
            <person name="Farleigh K."/>
            <person name="Card D.C."/>
            <person name="Schield D.R."/>
            <person name="Castoe T.A."/>
            <person name="Jezkova T."/>
        </authorList>
    </citation>
    <scope>NUCLEOTIDE SEQUENCE [LARGE SCALE GENOMIC DNA]</scope>
    <source>
        <strain evidence="11">NK-2021</strain>
    </source>
</reference>
<evidence type="ECO:0000256" key="7">
    <source>
        <dbReference type="ARBA" id="ARBA00039909"/>
    </source>
</evidence>
<feature type="compositionally biased region" description="Low complexity" evidence="9">
    <location>
        <begin position="239"/>
        <end position="256"/>
    </location>
</feature>
<dbReference type="InterPro" id="IPR000580">
    <property type="entry name" value="TSC22/Bun"/>
</dbReference>
<keyword evidence="8" id="KW-0175">Coiled coil</keyword>
<evidence type="ECO:0000256" key="4">
    <source>
        <dbReference type="ARBA" id="ARBA00022490"/>
    </source>
</evidence>
<keyword evidence="10" id="KW-0732">Signal</keyword>
<evidence type="ECO:0000256" key="6">
    <source>
        <dbReference type="ARBA" id="ARBA00023242"/>
    </source>
</evidence>
<evidence type="ECO:0000256" key="1">
    <source>
        <dbReference type="ARBA" id="ARBA00004123"/>
    </source>
</evidence>
<comment type="subcellular location">
    <subcellularLocation>
        <location evidence="2">Cytoplasm</location>
    </subcellularLocation>
    <subcellularLocation>
        <location evidence="1">Nucleus</location>
    </subcellularLocation>
</comment>
<sequence>MLLLLLLLLAFSGWGRDGEQHDKRGGKWSRLQSPGPNGEAIVTATRHSWRPHGAWLAGLVRKESQNVENGILELSQLQEQVQVQRQAGGGLSDLCTRRKVYTTLKRGRENSQGGLEGRKQTINCQKSGADNTAFLDASVLGIAAQPLMQDQWPVSSPIDTAHPPMDLVKNHLMYAVREEVEVLKEQIKELAEKNSQLERENSLLKTLASPEQLQKFQSCLPLEGPLPPTPTPTPPPSSSSPSSGASSSPAALATAEKQSPSGAAAAAAASVPAQHQAGSAV</sequence>
<evidence type="ECO:0000313" key="11">
    <source>
        <dbReference type="EMBL" id="KAH0630730.1"/>
    </source>
</evidence>
<dbReference type="Proteomes" id="UP000826234">
    <property type="component" value="Unassembled WGS sequence"/>
</dbReference>
<evidence type="ECO:0000256" key="2">
    <source>
        <dbReference type="ARBA" id="ARBA00004496"/>
    </source>
</evidence>
<comment type="similarity">
    <text evidence="3">Belongs to the TSC-22/Dip/Bun family.</text>
</comment>
<name>A0ABQ7TLM2_PHRPL</name>
<organism evidence="11 12">
    <name type="scientific">Phrynosoma platyrhinos</name>
    <name type="common">Desert horned lizard</name>
    <dbReference type="NCBI Taxonomy" id="52577"/>
    <lineage>
        <taxon>Eukaryota</taxon>
        <taxon>Metazoa</taxon>
        <taxon>Chordata</taxon>
        <taxon>Craniata</taxon>
        <taxon>Vertebrata</taxon>
        <taxon>Euteleostomi</taxon>
        <taxon>Lepidosauria</taxon>
        <taxon>Squamata</taxon>
        <taxon>Bifurcata</taxon>
        <taxon>Unidentata</taxon>
        <taxon>Episquamata</taxon>
        <taxon>Toxicofera</taxon>
        <taxon>Iguania</taxon>
        <taxon>Phrynosomatidae</taxon>
        <taxon>Phrynosomatinae</taxon>
        <taxon>Phrynosoma</taxon>
    </lineage>
</organism>
<accession>A0ABQ7TLM2</accession>
<gene>
    <name evidence="11" type="ORF">JD844_003913</name>
</gene>
<dbReference type="PANTHER" id="PTHR12348:SF24">
    <property type="entry name" value="TSC22 DOMAIN FAMILY PROTEIN 3"/>
    <property type="match status" value="1"/>
</dbReference>
<evidence type="ECO:0000256" key="8">
    <source>
        <dbReference type="SAM" id="Coils"/>
    </source>
</evidence>
<keyword evidence="12" id="KW-1185">Reference proteome</keyword>
<evidence type="ECO:0000256" key="10">
    <source>
        <dbReference type="SAM" id="SignalP"/>
    </source>
</evidence>
<evidence type="ECO:0000256" key="3">
    <source>
        <dbReference type="ARBA" id="ARBA00007908"/>
    </source>
</evidence>
<dbReference type="Gene3D" id="1.20.5.490">
    <property type="entry name" value="Single helix bin"/>
    <property type="match status" value="1"/>
</dbReference>
<feature type="region of interest" description="Disordered" evidence="9">
    <location>
        <begin position="220"/>
        <end position="281"/>
    </location>
</feature>
<dbReference type="Pfam" id="PF01166">
    <property type="entry name" value="TSC22"/>
    <property type="match status" value="1"/>
</dbReference>
<feature type="region of interest" description="Disordered" evidence="9">
    <location>
        <begin position="17"/>
        <end position="36"/>
    </location>
</feature>
<evidence type="ECO:0000256" key="5">
    <source>
        <dbReference type="ARBA" id="ARBA00022553"/>
    </source>
</evidence>
<dbReference type="PROSITE" id="PS01289">
    <property type="entry name" value="TSC22"/>
    <property type="match status" value="1"/>
</dbReference>
<feature type="compositionally biased region" description="Pro residues" evidence="9">
    <location>
        <begin position="224"/>
        <end position="238"/>
    </location>
</feature>
<feature type="chain" id="PRO_5045042071" description="TSC22 domain family protein 3" evidence="10">
    <location>
        <begin position="16"/>
        <end position="281"/>
    </location>
</feature>
<protein>
    <recommendedName>
        <fullName evidence="7">TSC22 domain family protein 3</fullName>
    </recommendedName>
</protein>
<proteinExistence type="inferred from homology"/>
<evidence type="ECO:0000256" key="9">
    <source>
        <dbReference type="SAM" id="MobiDB-lite"/>
    </source>
</evidence>
<dbReference type="PANTHER" id="PTHR12348">
    <property type="entry name" value="TSC22"/>
    <property type="match status" value="1"/>
</dbReference>
<dbReference type="SUPFAM" id="SSF58026">
    <property type="entry name" value="Delta-sleep-inducing peptide immunoreactive peptide"/>
    <property type="match status" value="1"/>
</dbReference>
<keyword evidence="6" id="KW-0539">Nucleus</keyword>
<evidence type="ECO:0000313" key="12">
    <source>
        <dbReference type="Proteomes" id="UP000826234"/>
    </source>
</evidence>
<comment type="caution">
    <text evidence="11">The sequence shown here is derived from an EMBL/GenBank/DDBJ whole genome shotgun (WGS) entry which is preliminary data.</text>
</comment>
<feature type="signal peptide" evidence="10">
    <location>
        <begin position="1"/>
        <end position="15"/>
    </location>
</feature>
<dbReference type="InterPro" id="IPR047862">
    <property type="entry name" value="TSC22/BUN_CS"/>
</dbReference>
<feature type="coiled-coil region" evidence="8">
    <location>
        <begin position="173"/>
        <end position="207"/>
    </location>
</feature>